<evidence type="ECO:0000256" key="3">
    <source>
        <dbReference type="ARBA" id="ARBA00022692"/>
    </source>
</evidence>
<keyword evidence="9" id="KW-1185">Reference proteome</keyword>
<keyword evidence="5 6" id="KW-0472">Membrane</keyword>
<dbReference type="EMBL" id="JAUSQW010000001">
    <property type="protein sequence ID" value="MDP9801712.1"/>
    <property type="molecule type" value="Genomic_DNA"/>
</dbReference>
<protein>
    <submittedName>
        <fullName evidence="8">Flippase GtrA</fullName>
    </submittedName>
</protein>
<sequence length="129" mass="14693">MNRLFAQISRFGIVGVLATVLDFALLWFLVSVTGLNYLVSATVAYCISLVFNYVASMRYVFARRSDLRRSREFTIFVVLALFGLILNNLTMWLLTGVIGLNYMASKVFATAIVMVWNFVSRKKTLESRE</sequence>
<evidence type="ECO:0000313" key="8">
    <source>
        <dbReference type="EMBL" id="MDP9801712.1"/>
    </source>
</evidence>
<reference evidence="8 9" key="1">
    <citation type="submission" date="2023-07" db="EMBL/GenBank/DDBJ databases">
        <title>Sequencing the genomes of 1000 actinobacteria strains.</title>
        <authorList>
            <person name="Klenk H.-P."/>
        </authorList>
    </citation>
    <scope>NUCLEOTIDE SEQUENCE [LARGE SCALE GENOMIC DNA]</scope>
    <source>
        <strain evidence="8 9">DSM 102162</strain>
    </source>
</reference>
<dbReference type="InterPro" id="IPR051401">
    <property type="entry name" value="GtrA_CellWall_Glycosyl"/>
</dbReference>
<evidence type="ECO:0000313" key="9">
    <source>
        <dbReference type="Proteomes" id="UP001235966"/>
    </source>
</evidence>
<evidence type="ECO:0000256" key="1">
    <source>
        <dbReference type="ARBA" id="ARBA00004141"/>
    </source>
</evidence>
<evidence type="ECO:0000256" key="2">
    <source>
        <dbReference type="ARBA" id="ARBA00009399"/>
    </source>
</evidence>
<feature type="domain" description="GtrA/DPMS transmembrane" evidence="7">
    <location>
        <begin position="10"/>
        <end position="123"/>
    </location>
</feature>
<dbReference type="InterPro" id="IPR007267">
    <property type="entry name" value="GtrA_DPMS_TM"/>
</dbReference>
<accession>A0ABT9NDA9</accession>
<evidence type="ECO:0000256" key="4">
    <source>
        <dbReference type="ARBA" id="ARBA00022989"/>
    </source>
</evidence>
<evidence type="ECO:0000256" key="6">
    <source>
        <dbReference type="SAM" id="Phobius"/>
    </source>
</evidence>
<proteinExistence type="inferred from homology"/>
<dbReference type="PANTHER" id="PTHR38459:SF1">
    <property type="entry name" value="PROPHAGE BACTOPRENOL-LINKED GLUCOSE TRANSLOCASE HOMOLOG"/>
    <property type="match status" value="1"/>
</dbReference>
<evidence type="ECO:0000259" key="7">
    <source>
        <dbReference type="Pfam" id="PF04138"/>
    </source>
</evidence>
<feature type="transmembrane region" description="Helical" evidence="6">
    <location>
        <begin position="73"/>
        <end position="94"/>
    </location>
</feature>
<keyword evidence="4 6" id="KW-1133">Transmembrane helix</keyword>
<comment type="subcellular location">
    <subcellularLocation>
        <location evidence="1">Membrane</location>
        <topology evidence="1">Multi-pass membrane protein</topology>
    </subcellularLocation>
</comment>
<feature type="transmembrane region" description="Helical" evidence="6">
    <location>
        <begin position="42"/>
        <end position="61"/>
    </location>
</feature>
<organism evidence="8 9">
    <name type="scientific">Arcanobacterium wilhelmae</name>
    <dbReference type="NCBI Taxonomy" id="1803177"/>
    <lineage>
        <taxon>Bacteria</taxon>
        <taxon>Bacillati</taxon>
        <taxon>Actinomycetota</taxon>
        <taxon>Actinomycetes</taxon>
        <taxon>Actinomycetales</taxon>
        <taxon>Actinomycetaceae</taxon>
        <taxon>Arcanobacterium</taxon>
    </lineage>
</organism>
<dbReference type="Pfam" id="PF04138">
    <property type="entry name" value="GtrA_DPMS_TM"/>
    <property type="match status" value="1"/>
</dbReference>
<gene>
    <name evidence="8" type="ORF">J2S49_001788</name>
</gene>
<dbReference type="RefSeq" id="WP_278059995.1">
    <property type="nucleotide sequence ID" value="NZ_CP121247.1"/>
</dbReference>
<name>A0ABT9NDA9_9ACTO</name>
<feature type="transmembrane region" description="Helical" evidence="6">
    <location>
        <begin position="12"/>
        <end position="30"/>
    </location>
</feature>
<dbReference type="PANTHER" id="PTHR38459">
    <property type="entry name" value="PROPHAGE BACTOPRENOL-LINKED GLUCOSE TRANSLOCASE HOMOLOG"/>
    <property type="match status" value="1"/>
</dbReference>
<comment type="similarity">
    <text evidence="2">Belongs to the GtrA family.</text>
</comment>
<evidence type="ECO:0000256" key="5">
    <source>
        <dbReference type="ARBA" id="ARBA00023136"/>
    </source>
</evidence>
<keyword evidence="3 6" id="KW-0812">Transmembrane</keyword>
<comment type="caution">
    <text evidence="8">The sequence shown here is derived from an EMBL/GenBank/DDBJ whole genome shotgun (WGS) entry which is preliminary data.</text>
</comment>
<dbReference type="Proteomes" id="UP001235966">
    <property type="component" value="Unassembled WGS sequence"/>
</dbReference>
<feature type="transmembrane region" description="Helical" evidence="6">
    <location>
        <begin position="100"/>
        <end position="119"/>
    </location>
</feature>